<proteinExistence type="predicted"/>
<comment type="caution">
    <text evidence="1">The sequence shown here is derived from an EMBL/GenBank/DDBJ whole genome shotgun (WGS) entry which is preliminary data.</text>
</comment>
<gene>
    <name evidence="1" type="ORF">PCA20602_02019</name>
</gene>
<evidence type="ECO:0000313" key="2">
    <source>
        <dbReference type="Proteomes" id="UP000366065"/>
    </source>
</evidence>
<reference evidence="1 2" key="1">
    <citation type="submission" date="2019-08" db="EMBL/GenBank/DDBJ databases">
        <authorList>
            <person name="Peeters C."/>
        </authorList>
    </citation>
    <scope>NUCLEOTIDE SEQUENCE [LARGE SCALE GENOMIC DNA]</scope>
    <source>
        <strain evidence="1 2">LMG 20602</strain>
    </source>
</reference>
<dbReference type="EMBL" id="CABPRV010000003">
    <property type="protein sequence ID" value="VVD98534.1"/>
    <property type="molecule type" value="Genomic_DNA"/>
</dbReference>
<dbReference type="Pfam" id="PF06299">
    <property type="entry name" value="DUF1045"/>
    <property type="match status" value="1"/>
</dbReference>
<protein>
    <recommendedName>
        <fullName evidence="3">Phosphonate metabolism protein</fullName>
    </recommendedName>
</protein>
<evidence type="ECO:0008006" key="3">
    <source>
        <dbReference type="Google" id="ProtNLM"/>
    </source>
</evidence>
<name>A0ABY6VX54_9BURK</name>
<dbReference type="NCBIfam" id="TIGR03223">
    <property type="entry name" value="Phn_opern_protn"/>
    <property type="match status" value="1"/>
</dbReference>
<keyword evidence="2" id="KW-1185">Reference proteome</keyword>
<sequence>MSEVSAMTSAMTEQERGALDLNVARFAVYYAPPPGSCWWNEGSRWLGRDAITGRELQAPNVPGLSRALHDLSVDPRRYGLHATLKAPMRLAPQAQLSDLAGIATAVAARHAPFDLVVHTDVIGTENGKRAGFVALRPKTGSDGEKAVNAVAADCVEAFDALRAPLTDAELARRNPELLTSRQREYLAQWGYPYVFDEFRFHVTLSDRVDAADANVITDWWQPRVDALGPMRVDSLAIFVQPTPGEPFHGFERFAFGKAA</sequence>
<dbReference type="Gene3D" id="3.90.1140.10">
    <property type="entry name" value="Cyclic phosphodiesterase"/>
    <property type="match status" value="1"/>
</dbReference>
<dbReference type="Proteomes" id="UP000366065">
    <property type="component" value="Unassembled WGS sequence"/>
</dbReference>
<evidence type="ECO:0000313" key="1">
    <source>
        <dbReference type="EMBL" id="VVD98534.1"/>
    </source>
</evidence>
<dbReference type="PIRSF" id="PIRSF033328">
    <property type="entry name" value="Phest_Mll4975"/>
    <property type="match status" value="1"/>
</dbReference>
<accession>A0ABY6VX54</accession>
<dbReference type="InterPro" id="IPR009389">
    <property type="entry name" value="DUF1045"/>
</dbReference>
<organism evidence="1 2">
    <name type="scientific">Pandoraea capi</name>
    <dbReference type="NCBI Taxonomy" id="2508286"/>
    <lineage>
        <taxon>Bacteria</taxon>
        <taxon>Pseudomonadati</taxon>
        <taxon>Pseudomonadota</taxon>
        <taxon>Betaproteobacteria</taxon>
        <taxon>Burkholderiales</taxon>
        <taxon>Burkholderiaceae</taxon>
        <taxon>Pandoraea</taxon>
    </lineage>
</organism>